<evidence type="ECO:0000313" key="1">
    <source>
        <dbReference type="EMBL" id="KAF7843860.1"/>
    </source>
</evidence>
<organism evidence="1 2">
    <name type="scientific">Senna tora</name>
    <dbReference type="NCBI Taxonomy" id="362788"/>
    <lineage>
        <taxon>Eukaryota</taxon>
        <taxon>Viridiplantae</taxon>
        <taxon>Streptophyta</taxon>
        <taxon>Embryophyta</taxon>
        <taxon>Tracheophyta</taxon>
        <taxon>Spermatophyta</taxon>
        <taxon>Magnoliopsida</taxon>
        <taxon>eudicotyledons</taxon>
        <taxon>Gunneridae</taxon>
        <taxon>Pentapetalae</taxon>
        <taxon>rosids</taxon>
        <taxon>fabids</taxon>
        <taxon>Fabales</taxon>
        <taxon>Fabaceae</taxon>
        <taxon>Caesalpinioideae</taxon>
        <taxon>Cassia clade</taxon>
        <taxon>Senna</taxon>
    </lineage>
</organism>
<proteinExistence type="predicted"/>
<evidence type="ECO:0000313" key="2">
    <source>
        <dbReference type="Proteomes" id="UP000634136"/>
    </source>
</evidence>
<sequence length="59" mass="6133">MTGEGLTQSNESAVKPPHAQDNIPILSISVITNGELNRSNGSAANHLKLGIIESYGPCS</sequence>
<comment type="caution">
    <text evidence="1">The sequence shown here is derived from an EMBL/GenBank/DDBJ whole genome shotgun (WGS) entry which is preliminary data.</text>
</comment>
<name>A0A834XG81_9FABA</name>
<dbReference type="Proteomes" id="UP000634136">
    <property type="component" value="Unassembled WGS sequence"/>
</dbReference>
<protein>
    <submittedName>
        <fullName evidence="1">Uncharacterized protein</fullName>
    </submittedName>
</protein>
<dbReference type="AlphaFoldDB" id="A0A834XG81"/>
<keyword evidence="2" id="KW-1185">Reference proteome</keyword>
<accession>A0A834XG81</accession>
<dbReference type="EMBL" id="JAAIUW010000001">
    <property type="protein sequence ID" value="KAF7843860.1"/>
    <property type="molecule type" value="Genomic_DNA"/>
</dbReference>
<gene>
    <name evidence="1" type="ORF">G2W53_000765</name>
</gene>
<reference evidence="1" key="1">
    <citation type="submission" date="2020-09" db="EMBL/GenBank/DDBJ databases">
        <title>Genome-Enabled Discovery of Anthraquinone Biosynthesis in Senna tora.</title>
        <authorList>
            <person name="Kang S.-H."/>
            <person name="Pandey R.P."/>
            <person name="Lee C.-M."/>
            <person name="Sim J.-S."/>
            <person name="Jeong J.-T."/>
            <person name="Choi B.-S."/>
            <person name="Jung M."/>
            <person name="Ginzburg D."/>
            <person name="Zhao K."/>
            <person name="Won S.Y."/>
            <person name="Oh T.-J."/>
            <person name="Yu Y."/>
            <person name="Kim N.-H."/>
            <person name="Lee O.R."/>
            <person name="Lee T.-H."/>
            <person name="Bashyal P."/>
            <person name="Kim T.-S."/>
            <person name="Lee W.-H."/>
            <person name="Kawkins C."/>
            <person name="Kim C.-K."/>
            <person name="Kim J.S."/>
            <person name="Ahn B.O."/>
            <person name="Rhee S.Y."/>
            <person name="Sohng J.K."/>
        </authorList>
    </citation>
    <scope>NUCLEOTIDE SEQUENCE</scope>
    <source>
        <tissue evidence="1">Leaf</tissue>
    </source>
</reference>